<dbReference type="GO" id="GO:0016853">
    <property type="term" value="F:isomerase activity"/>
    <property type="evidence" value="ECO:0007669"/>
    <property type="project" value="UniProtKB-KW"/>
</dbReference>
<dbReference type="PANTHER" id="PTHR43709">
    <property type="entry name" value="ACONITATE ISOMERASE-RELATED"/>
    <property type="match status" value="1"/>
</dbReference>
<organism evidence="4 5">
    <name type="scientific">Dioszegia hungarica</name>
    <dbReference type="NCBI Taxonomy" id="4972"/>
    <lineage>
        <taxon>Eukaryota</taxon>
        <taxon>Fungi</taxon>
        <taxon>Dikarya</taxon>
        <taxon>Basidiomycota</taxon>
        <taxon>Agaricomycotina</taxon>
        <taxon>Tremellomycetes</taxon>
        <taxon>Tremellales</taxon>
        <taxon>Bulleribasidiaceae</taxon>
        <taxon>Dioszegia</taxon>
    </lineage>
</organism>
<comment type="caution">
    <text evidence="4">The sequence shown here is derived from an EMBL/GenBank/DDBJ whole genome shotgun (WGS) entry which is preliminary data.</text>
</comment>
<dbReference type="Pfam" id="PF04303">
    <property type="entry name" value="PrpF"/>
    <property type="match status" value="1"/>
</dbReference>
<dbReference type="EMBL" id="JAKWFO010000003">
    <property type="protein sequence ID" value="KAI9637803.1"/>
    <property type="molecule type" value="Genomic_DNA"/>
</dbReference>
<reference evidence="4" key="1">
    <citation type="journal article" date="2022" name="G3 (Bethesda)">
        <title>High quality genome of the basidiomycete yeast Dioszegia hungarica PDD-24b-2 isolated from cloud water.</title>
        <authorList>
            <person name="Jarrige D."/>
            <person name="Haridas S."/>
            <person name="Bleykasten-Grosshans C."/>
            <person name="Joly M."/>
            <person name="Nadalig T."/>
            <person name="Sancelme M."/>
            <person name="Vuilleumier S."/>
            <person name="Grigoriev I.V."/>
            <person name="Amato P."/>
            <person name="Bringel F."/>
        </authorList>
    </citation>
    <scope>NUCLEOTIDE SEQUENCE</scope>
    <source>
        <strain evidence="4">PDD-24b-2</strain>
    </source>
</reference>
<evidence type="ECO:0000313" key="4">
    <source>
        <dbReference type="EMBL" id="KAI9637803.1"/>
    </source>
</evidence>
<accession>A0AA38HCU8</accession>
<evidence type="ECO:0000313" key="5">
    <source>
        <dbReference type="Proteomes" id="UP001164286"/>
    </source>
</evidence>
<dbReference type="GeneID" id="77731077"/>
<keyword evidence="2" id="KW-0413">Isomerase</keyword>
<dbReference type="Proteomes" id="UP001164286">
    <property type="component" value="Unassembled WGS sequence"/>
</dbReference>
<sequence length="419" mass="43881">MTALPTPPRSASPSSPRIDAAKLESQPRLSRHRIRSVVMRAGTSKGLFFRQEDLPEDRAEWHQIITTAMGSPDSYLKQLNGMGGGVSTQSKVAVVGRSSDPRADVDYTFIQVPIDGGALDFSGNCGNMASGVGPFAVDEGMVSAKFDGLEEVTVRILNTNTSKIIHSTFLAEHGYPVEFGELKLDGVSGSGSPIRLDFVDPSGSMTGKLLPTGSPTDTIVVPFRGVPTTFTVSCVDAANPFIFVSREALGLTGDELPAVIQESMTEVLMAIRAEVAVKMGLATSPAAARLVMGTPKIAIVGPPCAYTTPAGRNVSSDEMDIWVRPFSMGKPHPALQMTGAVCLAAACAVPGSLVNVIATKSQAARVAAKAPPLLIGHASGTMATDSQASVGEDGTIEVKSGSVYRTARRLMEGSVLYSK</sequence>
<evidence type="ECO:0000256" key="2">
    <source>
        <dbReference type="ARBA" id="ARBA00023235"/>
    </source>
</evidence>
<protein>
    <submittedName>
        <fullName evidence="4">PrpF protein</fullName>
    </submittedName>
</protein>
<feature type="compositionally biased region" description="Pro residues" evidence="3">
    <location>
        <begin position="1"/>
        <end position="10"/>
    </location>
</feature>
<feature type="region of interest" description="Disordered" evidence="3">
    <location>
        <begin position="1"/>
        <end position="29"/>
    </location>
</feature>
<dbReference type="AlphaFoldDB" id="A0AA38HCU8"/>
<dbReference type="Gene3D" id="3.10.310.10">
    <property type="entry name" value="Diaminopimelate Epimerase, Chain A, domain 1"/>
    <property type="match status" value="2"/>
</dbReference>
<evidence type="ECO:0000256" key="1">
    <source>
        <dbReference type="ARBA" id="ARBA00007673"/>
    </source>
</evidence>
<dbReference type="PANTHER" id="PTHR43709:SF2">
    <property type="entry name" value="DUF453 DOMAIN PROTEIN (AFU_ORTHOLOGUE AFUA_6G00360)"/>
    <property type="match status" value="1"/>
</dbReference>
<dbReference type="RefSeq" id="XP_052947580.1">
    <property type="nucleotide sequence ID" value="XM_053091872.1"/>
</dbReference>
<proteinExistence type="inferred from homology"/>
<dbReference type="InterPro" id="IPR007400">
    <property type="entry name" value="PrpF-like"/>
</dbReference>
<name>A0AA38HCU8_9TREE</name>
<comment type="similarity">
    <text evidence="1">Belongs to the PrpF family.</text>
</comment>
<keyword evidence="5" id="KW-1185">Reference proteome</keyword>
<evidence type="ECO:0000256" key="3">
    <source>
        <dbReference type="SAM" id="MobiDB-lite"/>
    </source>
</evidence>
<gene>
    <name evidence="4" type="ORF">MKK02DRAFT_42174</name>
</gene>
<dbReference type="SUPFAM" id="SSF54506">
    <property type="entry name" value="Diaminopimelate epimerase-like"/>
    <property type="match status" value="2"/>
</dbReference>